<reference evidence="1" key="1">
    <citation type="submission" date="2023-10" db="EMBL/GenBank/DDBJ databases">
        <title>Genome assembly of Pristionchus species.</title>
        <authorList>
            <person name="Yoshida K."/>
            <person name="Sommer R.J."/>
        </authorList>
    </citation>
    <scope>NUCLEOTIDE SEQUENCE</scope>
    <source>
        <strain evidence="1">RS0144</strain>
    </source>
</reference>
<dbReference type="Proteomes" id="UP001432027">
    <property type="component" value="Unassembled WGS sequence"/>
</dbReference>
<evidence type="ECO:0000313" key="1">
    <source>
        <dbReference type="EMBL" id="GMS93821.1"/>
    </source>
</evidence>
<sequence length="183" mass="20518">VFSPSMKFLVTRMRLVNSLAFSESISFIETSSSTIEESASNESYASTRKLSTQLIRIFRTGASFLTMNDFFICCQLSQALSLKSSSSRRITAASLLHLFSLGIRLHILPLHFASQPIDSILGENHSKGVNNLVLFFTMLYVSFNGSVSCWSRARSIQGSFIFTLLQMIVKLISEFELLEMTFV</sequence>
<dbReference type="EMBL" id="BTSX01000004">
    <property type="protein sequence ID" value="GMS93821.1"/>
    <property type="molecule type" value="Genomic_DNA"/>
</dbReference>
<gene>
    <name evidence="1" type="ORF">PENTCL1PPCAC_15996</name>
</gene>
<feature type="non-terminal residue" evidence="1">
    <location>
        <position position="1"/>
    </location>
</feature>
<organism evidence="1 2">
    <name type="scientific">Pristionchus entomophagus</name>
    <dbReference type="NCBI Taxonomy" id="358040"/>
    <lineage>
        <taxon>Eukaryota</taxon>
        <taxon>Metazoa</taxon>
        <taxon>Ecdysozoa</taxon>
        <taxon>Nematoda</taxon>
        <taxon>Chromadorea</taxon>
        <taxon>Rhabditida</taxon>
        <taxon>Rhabditina</taxon>
        <taxon>Diplogasteromorpha</taxon>
        <taxon>Diplogasteroidea</taxon>
        <taxon>Neodiplogasteridae</taxon>
        <taxon>Pristionchus</taxon>
    </lineage>
</organism>
<proteinExistence type="predicted"/>
<accession>A0AAV5THL9</accession>
<protein>
    <recommendedName>
        <fullName evidence="3">G protein-coupled receptor</fullName>
    </recommendedName>
</protein>
<dbReference type="AlphaFoldDB" id="A0AAV5THL9"/>
<evidence type="ECO:0008006" key="3">
    <source>
        <dbReference type="Google" id="ProtNLM"/>
    </source>
</evidence>
<keyword evidence="2" id="KW-1185">Reference proteome</keyword>
<comment type="caution">
    <text evidence="1">The sequence shown here is derived from an EMBL/GenBank/DDBJ whole genome shotgun (WGS) entry which is preliminary data.</text>
</comment>
<evidence type="ECO:0000313" key="2">
    <source>
        <dbReference type="Proteomes" id="UP001432027"/>
    </source>
</evidence>
<name>A0AAV5THL9_9BILA</name>